<evidence type="ECO:0000313" key="1">
    <source>
        <dbReference type="EMBL" id="PBK67918.1"/>
    </source>
</evidence>
<reference evidence="2" key="1">
    <citation type="journal article" date="2017" name="Nat. Ecol. Evol.">
        <title>Genome expansion and lineage-specific genetic innovations in the forest pathogenic fungi Armillaria.</title>
        <authorList>
            <person name="Sipos G."/>
            <person name="Prasanna A.N."/>
            <person name="Walter M.C."/>
            <person name="O'Connor E."/>
            <person name="Balint B."/>
            <person name="Krizsan K."/>
            <person name="Kiss B."/>
            <person name="Hess J."/>
            <person name="Varga T."/>
            <person name="Slot J."/>
            <person name="Riley R."/>
            <person name="Boka B."/>
            <person name="Rigling D."/>
            <person name="Barry K."/>
            <person name="Lee J."/>
            <person name="Mihaltcheva S."/>
            <person name="LaButti K."/>
            <person name="Lipzen A."/>
            <person name="Waldron R."/>
            <person name="Moloney N.M."/>
            <person name="Sperisen C."/>
            <person name="Kredics L."/>
            <person name="Vagvoelgyi C."/>
            <person name="Patrignani A."/>
            <person name="Fitzpatrick D."/>
            <person name="Nagy I."/>
            <person name="Doyle S."/>
            <person name="Anderson J.B."/>
            <person name="Grigoriev I.V."/>
            <person name="Gueldener U."/>
            <person name="Muensterkoetter M."/>
            <person name="Nagy L.G."/>
        </authorList>
    </citation>
    <scope>NUCLEOTIDE SEQUENCE [LARGE SCALE GENOMIC DNA]</scope>
    <source>
        <strain evidence="2">28-4</strain>
    </source>
</reference>
<sequence>MVGTYVPDHQKPQIRDWTPYLADCQISGVKYMAPEQELYRDYPGHEAVHPNSSYRVCFGDATTACIYILRNECNNLQASDGAFVWTYVNFSSSSLRFGTCAPSMSKYKQRHGIHFHTLGFCAQVIIQTRDIRRIRYEEKRETHQLQLPLIVGVSTHLVVDIHEELCQA</sequence>
<evidence type="ECO:0000313" key="2">
    <source>
        <dbReference type="Proteomes" id="UP000218334"/>
    </source>
</evidence>
<keyword evidence="2" id="KW-1185">Reference proteome</keyword>
<proteinExistence type="predicted"/>
<protein>
    <submittedName>
        <fullName evidence="1">Uncharacterized protein</fullName>
    </submittedName>
</protein>
<dbReference type="EMBL" id="KZ293434">
    <property type="protein sequence ID" value="PBK67918.1"/>
    <property type="molecule type" value="Genomic_DNA"/>
</dbReference>
<name>A0A2H3BPE9_9AGAR</name>
<dbReference type="Proteomes" id="UP000218334">
    <property type="component" value="Unassembled WGS sequence"/>
</dbReference>
<dbReference type="AlphaFoldDB" id="A0A2H3BPE9"/>
<accession>A0A2H3BPE9</accession>
<gene>
    <name evidence="1" type="ORF">ARMSODRAFT_290851</name>
</gene>
<organism evidence="1 2">
    <name type="scientific">Armillaria solidipes</name>
    <dbReference type="NCBI Taxonomy" id="1076256"/>
    <lineage>
        <taxon>Eukaryota</taxon>
        <taxon>Fungi</taxon>
        <taxon>Dikarya</taxon>
        <taxon>Basidiomycota</taxon>
        <taxon>Agaricomycotina</taxon>
        <taxon>Agaricomycetes</taxon>
        <taxon>Agaricomycetidae</taxon>
        <taxon>Agaricales</taxon>
        <taxon>Marasmiineae</taxon>
        <taxon>Physalacriaceae</taxon>
        <taxon>Armillaria</taxon>
    </lineage>
</organism>